<dbReference type="Pfam" id="PF01047">
    <property type="entry name" value="MarR"/>
    <property type="match status" value="1"/>
</dbReference>
<dbReference type="STRING" id="1547922.ISF6_3860"/>
<dbReference type="InterPro" id="IPR039422">
    <property type="entry name" value="MarR/SlyA-like"/>
</dbReference>
<dbReference type="Gene3D" id="1.10.10.10">
    <property type="entry name" value="Winged helix-like DNA-binding domain superfamily/Winged helix DNA-binding domain"/>
    <property type="match status" value="1"/>
</dbReference>
<feature type="domain" description="HTH marR-type" evidence="1">
    <location>
        <begin position="17"/>
        <end position="150"/>
    </location>
</feature>
<dbReference type="Proteomes" id="UP000037660">
    <property type="component" value="Unassembled WGS sequence"/>
</dbReference>
<accession>A0A0K8NUK5</accession>
<keyword evidence="3" id="KW-1185">Reference proteome</keyword>
<dbReference type="PANTHER" id="PTHR33164">
    <property type="entry name" value="TRANSCRIPTIONAL REGULATOR, MARR FAMILY"/>
    <property type="match status" value="1"/>
</dbReference>
<proteinExistence type="predicted"/>
<dbReference type="InterPro" id="IPR000835">
    <property type="entry name" value="HTH_MarR-typ"/>
</dbReference>
<protein>
    <submittedName>
        <fullName evidence="2">Transcriptional regulator, MarR family</fullName>
    </submittedName>
</protein>
<dbReference type="InterPro" id="IPR036390">
    <property type="entry name" value="WH_DNA-bd_sf"/>
</dbReference>
<organism evidence="2 3">
    <name type="scientific">Piscinibacter sakaiensis</name>
    <name type="common">Ideonella sakaiensis</name>
    <dbReference type="NCBI Taxonomy" id="1547922"/>
    <lineage>
        <taxon>Bacteria</taxon>
        <taxon>Pseudomonadati</taxon>
        <taxon>Pseudomonadota</taxon>
        <taxon>Betaproteobacteria</taxon>
        <taxon>Burkholderiales</taxon>
        <taxon>Sphaerotilaceae</taxon>
        <taxon>Piscinibacter</taxon>
    </lineage>
</organism>
<evidence type="ECO:0000313" key="2">
    <source>
        <dbReference type="EMBL" id="GAP34081.1"/>
    </source>
</evidence>
<sequence length="176" mass="19142">MVADKGTPGTGPSTVLDDLLLYRLTRLLASAGSLVVRQCEGRHGITRREWRLIAILAQRGPLLSSELAAHAHLQRSRTSAAVTSLVSKGLGVRTPMPGNRRQVQVALTASGRAIHDDMMPFVATLNAELYAALPPADAARLDEMLERLQAQADRMAMTVEVPKDERRKGRRRTGDG</sequence>
<dbReference type="InterPro" id="IPR036388">
    <property type="entry name" value="WH-like_DNA-bd_sf"/>
</dbReference>
<dbReference type="SMART" id="SM00347">
    <property type="entry name" value="HTH_MARR"/>
    <property type="match status" value="1"/>
</dbReference>
<reference evidence="2 3" key="2">
    <citation type="journal article" date="2016" name="Science">
        <title>A bacterium that degrades and assimilates poly(ethylene terephthalate).</title>
        <authorList>
            <person name="Yoshida S."/>
            <person name="Hiraga K."/>
            <person name="Takehana T."/>
            <person name="Taniguchi I."/>
            <person name="Yamaji H."/>
            <person name="Maeda Y."/>
            <person name="Toyohara K."/>
            <person name="Miyamoto K."/>
            <person name="Kimura Y."/>
            <person name="Oda K."/>
        </authorList>
    </citation>
    <scope>NUCLEOTIDE SEQUENCE [LARGE SCALE GENOMIC DNA]</scope>
    <source>
        <strain evidence="3">NBRC 110686 / TISTR 2288 / 201-F6</strain>
    </source>
</reference>
<dbReference type="AlphaFoldDB" id="A0A0K8NUK5"/>
<dbReference type="GO" id="GO:0006950">
    <property type="term" value="P:response to stress"/>
    <property type="evidence" value="ECO:0007669"/>
    <property type="project" value="TreeGrafter"/>
</dbReference>
<dbReference type="RefSeq" id="WP_054018225.1">
    <property type="nucleotide sequence ID" value="NZ_BBYR01000006.1"/>
</dbReference>
<reference evidence="3" key="1">
    <citation type="submission" date="2015-07" db="EMBL/GenBank/DDBJ databases">
        <title>Discovery of a poly(ethylene terephthalate assimilation.</title>
        <authorList>
            <person name="Yoshida S."/>
            <person name="Hiraga K."/>
            <person name="Takehana T."/>
            <person name="Taniguchi I."/>
            <person name="Yamaji H."/>
            <person name="Maeda Y."/>
            <person name="Toyohara K."/>
            <person name="Miyamoto K."/>
            <person name="Kimura Y."/>
            <person name="Oda K."/>
        </authorList>
    </citation>
    <scope>NUCLEOTIDE SEQUENCE [LARGE SCALE GENOMIC DNA]</scope>
    <source>
        <strain evidence="3">NBRC 110686 / TISTR 2288 / 201-F6</strain>
    </source>
</reference>
<gene>
    <name evidence="2" type="ORF">ISF6_3860</name>
</gene>
<comment type="caution">
    <text evidence="2">The sequence shown here is derived from an EMBL/GenBank/DDBJ whole genome shotgun (WGS) entry which is preliminary data.</text>
</comment>
<evidence type="ECO:0000259" key="1">
    <source>
        <dbReference type="PROSITE" id="PS50995"/>
    </source>
</evidence>
<dbReference type="EMBL" id="BBYR01000006">
    <property type="protein sequence ID" value="GAP34081.1"/>
    <property type="molecule type" value="Genomic_DNA"/>
</dbReference>
<evidence type="ECO:0000313" key="3">
    <source>
        <dbReference type="Proteomes" id="UP000037660"/>
    </source>
</evidence>
<name>A0A0K8NUK5_PISS1</name>
<dbReference type="GO" id="GO:0003700">
    <property type="term" value="F:DNA-binding transcription factor activity"/>
    <property type="evidence" value="ECO:0007669"/>
    <property type="project" value="InterPro"/>
</dbReference>
<dbReference type="OrthoDB" id="8654642at2"/>
<dbReference type="PROSITE" id="PS50995">
    <property type="entry name" value="HTH_MARR_2"/>
    <property type="match status" value="1"/>
</dbReference>
<dbReference type="PANTHER" id="PTHR33164:SF43">
    <property type="entry name" value="HTH-TYPE TRANSCRIPTIONAL REPRESSOR YETL"/>
    <property type="match status" value="1"/>
</dbReference>
<dbReference type="SUPFAM" id="SSF46785">
    <property type="entry name" value="Winged helix' DNA-binding domain"/>
    <property type="match status" value="1"/>
</dbReference>